<keyword evidence="9" id="KW-0547">Nucleotide-binding</keyword>
<evidence type="ECO:0000256" key="6">
    <source>
        <dbReference type="ARBA" id="ARBA00023157"/>
    </source>
</evidence>
<dbReference type="Proteomes" id="UP000236725">
    <property type="component" value="Unassembled WGS sequence"/>
</dbReference>
<feature type="binding site" evidence="9">
    <location>
        <position position="310"/>
    </location>
    <ligand>
        <name>FAD</name>
        <dbReference type="ChEBI" id="CHEBI:57692"/>
    </ligand>
</feature>
<evidence type="ECO:0000313" key="15">
    <source>
        <dbReference type="Proteomes" id="UP000236725"/>
    </source>
</evidence>
<dbReference type="GO" id="GO:0003955">
    <property type="term" value="F:NAD(P)H dehydrogenase (quinone) activity"/>
    <property type="evidence" value="ECO:0007669"/>
    <property type="project" value="TreeGrafter"/>
</dbReference>
<dbReference type="InterPro" id="IPR016156">
    <property type="entry name" value="FAD/NAD-linked_Rdtase_dimer_sf"/>
</dbReference>
<dbReference type="InterPro" id="IPR004099">
    <property type="entry name" value="Pyr_nucl-diS_OxRdtase_dimer"/>
</dbReference>
<keyword evidence="9" id="KW-0520">NAD</keyword>
<dbReference type="FunFam" id="3.30.390.30:FF:000001">
    <property type="entry name" value="Dihydrolipoyl dehydrogenase"/>
    <property type="match status" value="1"/>
</dbReference>
<evidence type="ECO:0000256" key="8">
    <source>
        <dbReference type="PIRSR" id="PIRSR000350-2"/>
    </source>
</evidence>
<dbReference type="PRINTS" id="PR00411">
    <property type="entry name" value="PNDRDTASEI"/>
</dbReference>
<evidence type="ECO:0000256" key="7">
    <source>
        <dbReference type="ARBA" id="ARBA00023284"/>
    </source>
</evidence>
<feature type="active site" description="Proton acceptor" evidence="8">
    <location>
        <position position="444"/>
    </location>
</feature>
<comment type="cofactor">
    <cofactor evidence="9">
        <name>FAD</name>
        <dbReference type="ChEBI" id="CHEBI:57692"/>
    </cofactor>
    <text evidence="9">Binds 1 FAD per subunit.</text>
</comment>
<feature type="binding site" evidence="9">
    <location>
        <position position="200"/>
    </location>
    <ligand>
        <name>NAD(+)</name>
        <dbReference type="ChEBI" id="CHEBI:57540"/>
    </ligand>
</feature>
<dbReference type="PIRSF" id="PIRSF000350">
    <property type="entry name" value="Mercury_reductase_MerA"/>
    <property type="match status" value="1"/>
</dbReference>
<dbReference type="PROSITE" id="PS00076">
    <property type="entry name" value="PYRIDINE_REDOX_1"/>
    <property type="match status" value="1"/>
</dbReference>
<feature type="binding site" evidence="9">
    <location>
        <position position="52"/>
    </location>
    <ligand>
        <name>FAD</name>
        <dbReference type="ChEBI" id="CHEBI:57692"/>
    </ligand>
</feature>
<evidence type="ECO:0000256" key="2">
    <source>
        <dbReference type="ARBA" id="ARBA00022630"/>
    </source>
</evidence>
<organism evidence="14 15">
    <name type="scientific">Parabacteroides chinchillae</name>
    <dbReference type="NCBI Taxonomy" id="871327"/>
    <lineage>
        <taxon>Bacteria</taxon>
        <taxon>Pseudomonadati</taxon>
        <taxon>Bacteroidota</taxon>
        <taxon>Bacteroidia</taxon>
        <taxon>Bacteroidales</taxon>
        <taxon>Tannerellaceae</taxon>
        <taxon>Parabacteroides</taxon>
    </lineage>
</organism>
<evidence type="ECO:0000259" key="13">
    <source>
        <dbReference type="Pfam" id="PF07992"/>
    </source>
</evidence>
<keyword evidence="4" id="KW-0521">NADP</keyword>
<evidence type="ECO:0000256" key="9">
    <source>
        <dbReference type="PIRSR" id="PIRSR000350-3"/>
    </source>
</evidence>
<keyword evidence="2 11" id="KW-0285">Flavoprotein</keyword>
<accession>A0A8G2F0B2</accession>
<evidence type="ECO:0000256" key="5">
    <source>
        <dbReference type="ARBA" id="ARBA00023002"/>
    </source>
</evidence>
<dbReference type="AlphaFoldDB" id="A0A8G2F0B2"/>
<keyword evidence="15" id="KW-1185">Reference proteome</keyword>
<evidence type="ECO:0000256" key="11">
    <source>
        <dbReference type="RuleBase" id="RU003691"/>
    </source>
</evidence>
<evidence type="ECO:0000256" key="4">
    <source>
        <dbReference type="ARBA" id="ARBA00022857"/>
    </source>
</evidence>
<keyword evidence="14" id="KW-0670">Pyruvate</keyword>
<dbReference type="Gene3D" id="3.50.50.60">
    <property type="entry name" value="FAD/NAD(P)-binding domain"/>
    <property type="match status" value="2"/>
</dbReference>
<dbReference type="InterPro" id="IPR001100">
    <property type="entry name" value="Pyr_nuc-diS_OxRdtase"/>
</dbReference>
<reference evidence="14 15" key="1">
    <citation type="submission" date="2016-10" db="EMBL/GenBank/DDBJ databases">
        <authorList>
            <person name="Varghese N."/>
            <person name="Submissions S."/>
        </authorList>
    </citation>
    <scope>NUCLEOTIDE SEQUENCE [LARGE SCALE GENOMIC DNA]</scope>
    <source>
        <strain evidence="14 15">DSM 29073</strain>
    </source>
</reference>
<dbReference type="Gene3D" id="3.30.390.30">
    <property type="match status" value="1"/>
</dbReference>
<dbReference type="SUPFAM" id="SSF55424">
    <property type="entry name" value="FAD/NAD-linked reductases, dimerisation (C-terminal) domain"/>
    <property type="match status" value="1"/>
</dbReference>
<comment type="caution">
    <text evidence="14">The sequence shown here is derived from an EMBL/GenBank/DDBJ whole genome shotgun (WGS) entry which is preliminary data.</text>
</comment>
<dbReference type="InterPro" id="IPR012999">
    <property type="entry name" value="Pyr_OxRdtase_I_AS"/>
</dbReference>
<dbReference type="SUPFAM" id="SSF51905">
    <property type="entry name" value="FAD/NAD(P)-binding domain"/>
    <property type="match status" value="1"/>
</dbReference>
<dbReference type="PRINTS" id="PR00368">
    <property type="entry name" value="FADPNR"/>
</dbReference>
<dbReference type="PANTHER" id="PTHR43014:SF4">
    <property type="entry name" value="PYRIDINE NUCLEOTIDE-DISULFIDE OXIDOREDUCTASE RCLA-RELATED"/>
    <property type="match status" value="1"/>
</dbReference>
<evidence type="ECO:0000313" key="14">
    <source>
        <dbReference type="EMBL" id="SEF43917.1"/>
    </source>
</evidence>
<dbReference type="EMBL" id="FNVS01000001">
    <property type="protein sequence ID" value="SEF43917.1"/>
    <property type="molecule type" value="Genomic_DNA"/>
</dbReference>
<dbReference type="Pfam" id="PF07992">
    <property type="entry name" value="Pyr_redox_2"/>
    <property type="match status" value="1"/>
</dbReference>
<feature type="domain" description="Pyridine nucleotide-disulphide oxidoreductase dimerisation" evidence="12">
    <location>
        <begin position="346"/>
        <end position="453"/>
    </location>
</feature>
<dbReference type="InterPro" id="IPR036188">
    <property type="entry name" value="FAD/NAD-bd_sf"/>
</dbReference>
<feature type="binding site" evidence="9">
    <location>
        <begin position="177"/>
        <end position="184"/>
    </location>
    <ligand>
        <name>NAD(+)</name>
        <dbReference type="ChEBI" id="CHEBI:57540"/>
    </ligand>
</feature>
<sequence>MKRYNAIIIGFGKAGKTLAAEFASRGWSVAIIERSSKMYGGTCINIGCIPTKTLVHLSKVSEYRRPASFDQYAEEYKKAVKAKNDLTSFLRKVNYEKLNTKDNVIVYTGEASFRSPYEILVKSSKETIQIEGERIFINTGASTIIPNINGIKGNPYVYTSTSIMELNKLPKRLAIIGGGYVGLEFASMFTGFGSKVTVLEAGEHFIPREDRDIAAAVKEVLEKKGINIHLNAIVQTIEHDSKKASVIYRDAITGETTKVNADAILLATGRRPNTKSLDLEAAGIKTDSRGAIVVDKHLRTNVENIWAVGDVHGGLQFTYLSLDDYRIIKEELFGNGHRNLDDRQAIAYSVFIDPPLSRVGVSEEEALKMGKNIKVARMLSAANPRSRTLGQPEGLLKAVVDKDTGCILGCTLFCADSSEVINIVSLAVRTGENYTFLRDNIFTHPSMSEALNDLFSMIN</sequence>
<dbReference type="GO" id="GO:0016668">
    <property type="term" value="F:oxidoreductase activity, acting on a sulfur group of donors, NAD(P) as acceptor"/>
    <property type="evidence" value="ECO:0007669"/>
    <property type="project" value="InterPro"/>
</dbReference>
<feature type="disulfide bond" description="Redox-active" evidence="10">
    <location>
        <begin position="43"/>
        <end position="48"/>
    </location>
</feature>
<dbReference type="InterPro" id="IPR023753">
    <property type="entry name" value="FAD/NAD-binding_dom"/>
</dbReference>
<keyword evidence="6" id="KW-1015">Disulfide bond</keyword>
<keyword evidence="5 11" id="KW-0560">Oxidoreductase</keyword>
<feature type="domain" description="FAD/NAD(P)-binding" evidence="13">
    <location>
        <begin position="5"/>
        <end position="318"/>
    </location>
</feature>
<dbReference type="RefSeq" id="WP_103982159.1">
    <property type="nucleotide sequence ID" value="NZ_FNVS01000001.1"/>
</dbReference>
<feature type="binding site" evidence="9">
    <location>
        <position position="269"/>
    </location>
    <ligand>
        <name>NAD(+)</name>
        <dbReference type="ChEBI" id="CHEBI:57540"/>
    </ligand>
</feature>
<dbReference type="GO" id="GO:0050660">
    <property type="term" value="F:flavin adenine dinucleotide binding"/>
    <property type="evidence" value="ECO:0007669"/>
    <property type="project" value="TreeGrafter"/>
</dbReference>
<dbReference type="Pfam" id="PF02852">
    <property type="entry name" value="Pyr_redox_dim"/>
    <property type="match status" value="1"/>
</dbReference>
<keyword evidence="7 11" id="KW-0676">Redox-active center</keyword>
<evidence type="ECO:0000256" key="10">
    <source>
        <dbReference type="PIRSR" id="PIRSR000350-4"/>
    </source>
</evidence>
<evidence type="ECO:0000256" key="3">
    <source>
        <dbReference type="ARBA" id="ARBA00022827"/>
    </source>
</evidence>
<gene>
    <name evidence="14" type="ORF">SAMN05444001_101198</name>
</gene>
<evidence type="ECO:0000259" key="12">
    <source>
        <dbReference type="Pfam" id="PF02852"/>
    </source>
</evidence>
<keyword evidence="3 9" id="KW-0274">FAD</keyword>
<protein>
    <submittedName>
        <fullName evidence="14">Pyruvate/2-oxoglutarate dehydrogenase complex, dihydrolipoamide dehydrogenase (E3) component</fullName>
    </submittedName>
</protein>
<comment type="similarity">
    <text evidence="1 11">Belongs to the class-I pyridine nucleotide-disulfide oxidoreductase family.</text>
</comment>
<proteinExistence type="inferred from homology"/>
<dbReference type="PANTHER" id="PTHR43014">
    <property type="entry name" value="MERCURIC REDUCTASE"/>
    <property type="match status" value="1"/>
</dbReference>
<name>A0A8G2F0B2_9BACT</name>
<evidence type="ECO:0000256" key="1">
    <source>
        <dbReference type="ARBA" id="ARBA00007532"/>
    </source>
</evidence>